<keyword evidence="2" id="KW-0812">Transmembrane</keyword>
<name>A0A4Y2AJW4_ARAVE</name>
<feature type="chain" id="PRO_5021407211" evidence="3">
    <location>
        <begin position="26"/>
        <end position="373"/>
    </location>
</feature>
<feature type="compositionally biased region" description="Polar residues" evidence="1">
    <location>
        <begin position="75"/>
        <end position="100"/>
    </location>
</feature>
<proteinExistence type="predicted"/>
<sequence>MKRLRLKVFLWSVLLISVFLKNVEPSSVTKRGPAKATKATVKPQVSTTSTTVTSPRSTTSKSSSRNTPRPKNSKRTTTNAPYTTTSVIDTSTKQQANRTSTTHKMKQSNRQPTSTTTLSPIEIMNRLYQMHGLASHGIAPSHAANTPSTATKKKDQGSSIDDIYRLHAMAIAQGTHSQKKGSSSSESSSSAKKPSESSNTKQSSHSNYNSMEHIYQQHSSLPSSMHHIMSQHSVSSSHSSGSSRPLKTSSSSSSSVQETSGSSLSSLMQPLLKQLTPVGAGIGVVLAPLLLFNGFLQFFSNMSRFLNNFAQTILPVRRPLDNNPQSQNAYFQNLGPAHLKRQPRDWYLNPQNMAKIQELTELFLKALKESEVQ</sequence>
<keyword evidence="2" id="KW-0472">Membrane</keyword>
<keyword evidence="5" id="KW-1185">Reference proteome</keyword>
<protein>
    <submittedName>
        <fullName evidence="4">Uncharacterized protein</fullName>
    </submittedName>
</protein>
<evidence type="ECO:0000256" key="3">
    <source>
        <dbReference type="SAM" id="SignalP"/>
    </source>
</evidence>
<reference evidence="4 5" key="1">
    <citation type="journal article" date="2019" name="Sci. Rep.">
        <title>Orb-weaving spider Araneus ventricosus genome elucidates the spidroin gene catalogue.</title>
        <authorList>
            <person name="Kono N."/>
            <person name="Nakamura H."/>
            <person name="Ohtoshi R."/>
            <person name="Moran D.A.P."/>
            <person name="Shinohara A."/>
            <person name="Yoshida Y."/>
            <person name="Fujiwara M."/>
            <person name="Mori M."/>
            <person name="Tomita M."/>
            <person name="Arakawa K."/>
        </authorList>
    </citation>
    <scope>NUCLEOTIDE SEQUENCE [LARGE SCALE GENOMIC DNA]</scope>
</reference>
<evidence type="ECO:0000313" key="5">
    <source>
        <dbReference type="Proteomes" id="UP000499080"/>
    </source>
</evidence>
<feature type="compositionally biased region" description="Low complexity" evidence="1">
    <location>
        <begin position="40"/>
        <end position="70"/>
    </location>
</feature>
<organism evidence="4 5">
    <name type="scientific">Araneus ventricosus</name>
    <name type="common">Orbweaver spider</name>
    <name type="synonym">Epeira ventricosa</name>
    <dbReference type="NCBI Taxonomy" id="182803"/>
    <lineage>
        <taxon>Eukaryota</taxon>
        <taxon>Metazoa</taxon>
        <taxon>Ecdysozoa</taxon>
        <taxon>Arthropoda</taxon>
        <taxon>Chelicerata</taxon>
        <taxon>Arachnida</taxon>
        <taxon>Araneae</taxon>
        <taxon>Araneomorphae</taxon>
        <taxon>Entelegynae</taxon>
        <taxon>Araneoidea</taxon>
        <taxon>Araneidae</taxon>
        <taxon>Araneus</taxon>
    </lineage>
</organism>
<feature type="region of interest" description="Disordered" evidence="1">
    <location>
        <begin position="138"/>
        <end position="157"/>
    </location>
</feature>
<dbReference type="AlphaFoldDB" id="A0A4Y2AJW4"/>
<evidence type="ECO:0000256" key="1">
    <source>
        <dbReference type="SAM" id="MobiDB-lite"/>
    </source>
</evidence>
<comment type="caution">
    <text evidence="4">The sequence shown here is derived from an EMBL/GenBank/DDBJ whole genome shotgun (WGS) entry which is preliminary data.</text>
</comment>
<feature type="region of interest" description="Disordered" evidence="1">
    <location>
        <begin position="26"/>
        <end position="118"/>
    </location>
</feature>
<feature type="region of interest" description="Disordered" evidence="1">
    <location>
        <begin position="173"/>
        <end position="206"/>
    </location>
</feature>
<feature type="transmembrane region" description="Helical" evidence="2">
    <location>
        <begin position="275"/>
        <end position="296"/>
    </location>
</feature>
<feature type="region of interest" description="Disordered" evidence="1">
    <location>
        <begin position="228"/>
        <end position="261"/>
    </location>
</feature>
<feature type="compositionally biased region" description="Polar residues" evidence="1">
    <location>
        <begin position="108"/>
        <end position="118"/>
    </location>
</feature>
<dbReference type="Proteomes" id="UP000499080">
    <property type="component" value="Unassembled WGS sequence"/>
</dbReference>
<feature type="compositionally biased region" description="Low complexity" evidence="1">
    <location>
        <begin position="180"/>
        <end position="198"/>
    </location>
</feature>
<dbReference type="OrthoDB" id="6435644at2759"/>
<dbReference type="EMBL" id="BGPR01000020">
    <property type="protein sequence ID" value="GBL80133.1"/>
    <property type="molecule type" value="Genomic_DNA"/>
</dbReference>
<accession>A0A4Y2AJW4</accession>
<evidence type="ECO:0000256" key="2">
    <source>
        <dbReference type="SAM" id="Phobius"/>
    </source>
</evidence>
<keyword evidence="3" id="KW-0732">Signal</keyword>
<gene>
    <name evidence="4" type="ORF">AVEN_29125_1</name>
</gene>
<feature type="signal peptide" evidence="3">
    <location>
        <begin position="1"/>
        <end position="25"/>
    </location>
</feature>
<evidence type="ECO:0000313" key="4">
    <source>
        <dbReference type="EMBL" id="GBL80133.1"/>
    </source>
</evidence>
<keyword evidence="2" id="KW-1133">Transmembrane helix</keyword>